<keyword evidence="7" id="KW-0472">Membrane</keyword>
<dbReference type="PANTHER" id="PTHR48261">
    <property type="entry name" value="ACETYLGLUCOSAMINYLTRANSFERASE"/>
    <property type="match status" value="1"/>
</dbReference>
<evidence type="ECO:0000256" key="1">
    <source>
        <dbReference type="ARBA" id="ARBA00004648"/>
    </source>
</evidence>
<dbReference type="InterPro" id="IPR004263">
    <property type="entry name" value="Exostosin"/>
</dbReference>
<evidence type="ECO:0000313" key="11">
    <source>
        <dbReference type="EMBL" id="VDN60075.1"/>
    </source>
</evidence>
<dbReference type="Proteomes" id="UP000274756">
    <property type="component" value="Unassembled WGS sequence"/>
</dbReference>
<comment type="similarity">
    <text evidence="2">Belongs to the glycosyltransferase 47 family.</text>
</comment>
<dbReference type="PANTHER" id="PTHR48261:SF2">
    <property type="entry name" value="ACETYLGLUCOSAMINYLTRANSFERASE"/>
    <property type="match status" value="1"/>
</dbReference>
<dbReference type="InterPro" id="IPR029044">
    <property type="entry name" value="Nucleotide-diphossugar_trans"/>
</dbReference>
<comment type="subcellular location">
    <subcellularLocation>
        <location evidence="1">Endoplasmic reticulum membrane</location>
        <topology evidence="1">Single-pass type II membrane protein</topology>
    </subcellularLocation>
</comment>
<name>A0A0N4UIH7_DRAME</name>
<feature type="domain" description="Glycosyl transferase 64" evidence="10">
    <location>
        <begin position="396"/>
        <end position="627"/>
    </location>
</feature>
<dbReference type="OrthoDB" id="5954868at2759"/>
<gene>
    <name evidence="11" type="ORF">DME_LOCUS10048</name>
</gene>
<accession>A0A0N4UIH7</accession>
<evidence type="ECO:0000313" key="12">
    <source>
        <dbReference type="Proteomes" id="UP000038040"/>
    </source>
</evidence>
<dbReference type="InterPro" id="IPR015338">
    <property type="entry name" value="GT64_dom"/>
</dbReference>
<dbReference type="GO" id="GO:0016757">
    <property type="term" value="F:glycosyltransferase activity"/>
    <property type="evidence" value="ECO:0007669"/>
    <property type="project" value="InterPro"/>
</dbReference>
<evidence type="ECO:0000256" key="3">
    <source>
        <dbReference type="ARBA" id="ARBA00022679"/>
    </source>
</evidence>
<dbReference type="GO" id="GO:0015012">
    <property type="term" value="P:heparan sulfate proteoglycan biosynthetic process"/>
    <property type="evidence" value="ECO:0007669"/>
    <property type="project" value="UniProtKB-ARBA"/>
</dbReference>
<keyword evidence="3" id="KW-0808">Transferase</keyword>
<evidence type="ECO:0000256" key="7">
    <source>
        <dbReference type="ARBA" id="ARBA00023136"/>
    </source>
</evidence>
<evidence type="ECO:0000313" key="13">
    <source>
        <dbReference type="Proteomes" id="UP000274756"/>
    </source>
</evidence>
<protein>
    <submittedName>
        <fullName evidence="14">Exostosin-2</fullName>
    </submittedName>
</protein>
<dbReference type="STRING" id="318479.A0A0N4UIH7"/>
<dbReference type="Gene3D" id="3.90.550.10">
    <property type="entry name" value="Spore Coat Polysaccharide Biosynthesis Protein SpsA, Chain A"/>
    <property type="match status" value="1"/>
</dbReference>
<dbReference type="InterPro" id="IPR040911">
    <property type="entry name" value="Exostosin_GT47"/>
</dbReference>
<dbReference type="Proteomes" id="UP000038040">
    <property type="component" value="Unplaced"/>
</dbReference>
<evidence type="ECO:0000256" key="6">
    <source>
        <dbReference type="ARBA" id="ARBA00022989"/>
    </source>
</evidence>
<keyword evidence="8" id="KW-1015">Disulfide bond</keyword>
<proteinExistence type="inferred from homology"/>
<dbReference type="AlphaFoldDB" id="A0A0N4UIH7"/>
<keyword evidence="4" id="KW-0812">Transmembrane</keyword>
<keyword evidence="13" id="KW-1185">Reference proteome</keyword>
<dbReference type="EMBL" id="UYYG01001200">
    <property type="protein sequence ID" value="VDN60075.1"/>
    <property type="molecule type" value="Genomic_DNA"/>
</dbReference>
<keyword evidence="5" id="KW-0256">Endoplasmic reticulum</keyword>
<reference evidence="14" key="1">
    <citation type="submission" date="2017-02" db="UniProtKB">
        <authorList>
            <consortium name="WormBaseParasite"/>
        </authorList>
    </citation>
    <scope>IDENTIFICATION</scope>
</reference>
<feature type="domain" description="Exostosin GT47" evidence="9">
    <location>
        <begin position="86"/>
        <end position="326"/>
    </location>
</feature>
<evidence type="ECO:0000256" key="2">
    <source>
        <dbReference type="ARBA" id="ARBA00010271"/>
    </source>
</evidence>
<evidence type="ECO:0000259" key="9">
    <source>
        <dbReference type="Pfam" id="PF03016"/>
    </source>
</evidence>
<dbReference type="WBParaSite" id="DME_0000741001-mRNA-1">
    <property type="protein sequence ID" value="DME_0000741001-mRNA-1"/>
    <property type="gene ID" value="DME_0000741001"/>
</dbReference>
<evidence type="ECO:0000256" key="8">
    <source>
        <dbReference type="ARBA" id="ARBA00023157"/>
    </source>
</evidence>
<keyword evidence="6" id="KW-1133">Transmembrane helix</keyword>
<reference evidence="11 13" key="2">
    <citation type="submission" date="2018-11" db="EMBL/GenBank/DDBJ databases">
        <authorList>
            <consortium name="Pathogen Informatics"/>
        </authorList>
    </citation>
    <scope>NUCLEOTIDE SEQUENCE [LARGE SCALE GENOMIC DNA]</scope>
</reference>
<dbReference type="GO" id="GO:0005789">
    <property type="term" value="C:endoplasmic reticulum membrane"/>
    <property type="evidence" value="ECO:0007669"/>
    <property type="project" value="UniProtKB-SubCell"/>
</dbReference>
<dbReference type="Pfam" id="PF03016">
    <property type="entry name" value="Exostosin_GT47"/>
    <property type="match status" value="1"/>
</dbReference>
<evidence type="ECO:0000313" key="14">
    <source>
        <dbReference type="WBParaSite" id="DME_0000741001-mRNA-1"/>
    </source>
</evidence>
<evidence type="ECO:0000259" key="10">
    <source>
        <dbReference type="Pfam" id="PF09258"/>
    </source>
</evidence>
<evidence type="ECO:0000256" key="5">
    <source>
        <dbReference type="ARBA" id="ARBA00022824"/>
    </source>
</evidence>
<evidence type="ECO:0000256" key="4">
    <source>
        <dbReference type="ARBA" id="ARBA00022692"/>
    </source>
</evidence>
<sequence>MYGRYLILFAIIVIFWWRLKLKTSQIKDVWIINTANFASDHSFGYNCTVDTCLNLSLCSVTDNQLTVYVEPLIDIVDQNGAIQNPYVSSEFIELREIIKNSRFFVSNIEDACIVIPGIDTLNLRRTHYGESLLYSLFNFDSRYSGFNVYLFVFLGSTLQLGKAIVARAQSYHKSFRPRYDIPIPIWLPNEKSRNFEPENFTRTYLILVILKYASNNIRSDLKKNFFDRKNLILLDDCKMLENLLCDMDGFPYSIDEAFKASEFILVSTEISGFDALLISALRFNCIPIILSELSSLPFDELINWDRISVRLFYSRLSAVHEIIKSISQERKKKYKKMITQIYNKYFSSLSKIVLTSLKIIEHRIVPNGKDFHKDESIGYNQISPLFAPRISPAEGFTAVIFPLSQVQLLFSLIHLLAKVPSLMNIIVVWNNIEIDPPPEFAWPHISRPIRVIRMGDRSLSNGFITFSDISSEAVLSLDDSSFHYLTVDQVEFGYQVWRENPDRLVSYLSTEWIYFTPSGPHSSIWPYNISISMGPVFYHKYYNILFHMLLMNEFKSYSELTSYCEKILRNLFLANITGRYPVNILVKEPFCPQCRNNRITIAQNIHMHSNCIQKFTALSGGERMMHRYNPLIIHSPNGNEKGNHKIQQLRRILHALHLLKLTFRQFL</sequence>
<organism evidence="12 14">
    <name type="scientific">Dracunculus medinensis</name>
    <name type="common">Guinea worm</name>
    <dbReference type="NCBI Taxonomy" id="318479"/>
    <lineage>
        <taxon>Eukaryota</taxon>
        <taxon>Metazoa</taxon>
        <taxon>Ecdysozoa</taxon>
        <taxon>Nematoda</taxon>
        <taxon>Chromadorea</taxon>
        <taxon>Rhabditida</taxon>
        <taxon>Spirurina</taxon>
        <taxon>Dracunculoidea</taxon>
        <taxon>Dracunculidae</taxon>
        <taxon>Dracunculus</taxon>
    </lineage>
</organism>
<dbReference type="Pfam" id="PF09258">
    <property type="entry name" value="Glyco_transf_64"/>
    <property type="match status" value="1"/>
</dbReference>